<dbReference type="EC" id="2.3.2.16" evidence="7"/>
<proteinExistence type="inferred from homology"/>
<dbReference type="GO" id="GO:0071555">
    <property type="term" value="P:cell wall organization"/>
    <property type="evidence" value="ECO:0007669"/>
    <property type="project" value="UniProtKB-KW"/>
</dbReference>
<accession>A0A2N0UI10</accession>
<reference evidence="7" key="1">
    <citation type="journal article" date="2018" name="Environ. Microbiol.">
        <title>Sporulation capability and amylosome conservation among diverse human colonic and rumen isolates of the keystone starch-degrader Ruminococcus bromii.</title>
        <authorList>
            <person name="Mukhopadhya I."/>
            <person name="Morais S."/>
            <person name="Laverde-Gomez J."/>
            <person name="Sheridan P.O."/>
            <person name="Walker A.W."/>
            <person name="Kelly W."/>
            <person name="Klieve A.V."/>
            <person name="Ouwerkerk D."/>
            <person name="Duncan S.H."/>
            <person name="Louis P."/>
            <person name="Koropatkin N."/>
            <person name="Cockburn D."/>
            <person name="Kibler R."/>
            <person name="Cooper P.J."/>
            <person name="Sandoval C."/>
            <person name="Crost E."/>
            <person name="Juge N."/>
            <person name="Bayer E.A."/>
            <person name="Flint H.J."/>
        </authorList>
    </citation>
    <scope>NUCLEOTIDE SEQUENCE [LARGE SCALE GENOMIC DNA]</scope>
    <source>
        <strain evidence="7">ATCC 27255</strain>
    </source>
</reference>
<evidence type="ECO:0000256" key="5">
    <source>
        <dbReference type="ARBA" id="ARBA00023315"/>
    </source>
</evidence>
<evidence type="ECO:0000256" key="2">
    <source>
        <dbReference type="ARBA" id="ARBA00022679"/>
    </source>
</evidence>
<sequence length="334" mass="39111">MDIKEYEEFCKNSKYGNFMQSADWAKVKKGWIPEYVAVRDENGKINGCTLVLVKKIPILNTAMLYAPRGFVCDTHDSKTVRKIFEQIKLIAEKYHAYTLKTDPLIDETDFISIKNLIDLGFVYHGEKQGYDNTQCRENYVLDIKDKSCDEVFANFKSKWRYNIRLAMRKGVECKFCGEDELDDFMELMKETGRRDGFEIRSEEYFRNFLQAFHGNAKLCIAKLDEKVLSGALLVNYANVASYVYGCSSNEYRKYMPNYLMQWTMIKYAIESGCRTYDFCGIPYWYDETHKNYGVYRFKQGFNGKVKTYAGEFDYVFRNGVNHIADLALKLKKLV</sequence>
<name>A0A2N0UI10_9FIRM</name>
<dbReference type="InterPro" id="IPR050644">
    <property type="entry name" value="PG_Glycine_Bridge_Synth"/>
</dbReference>
<keyword evidence="5 7" id="KW-0012">Acyltransferase</keyword>
<dbReference type="PROSITE" id="PS51191">
    <property type="entry name" value="FEMABX"/>
    <property type="match status" value="1"/>
</dbReference>
<dbReference type="Pfam" id="PF02388">
    <property type="entry name" value="FemAB"/>
    <property type="match status" value="2"/>
</dbReference>
<dbReference type="GO" id="GO:0016755">
    <property type="term" value="F:aminoacyltransferase activity"/>
    <property type="evidence" value="ECO:0007669"/>
    <property type="project" value="InterPro"/>
</dbReference>
<dbReference type="GO" id="GO:0009252">
    <property type="term" value="P:peptidoglycan biosynthetic process"/>
    <property type="evidence" value="ECO:0007669"/>
    <property type="project" value="UniProtKB-KW"/>
</dbReference>
<gene>
    <name evidence="7" type="primary">femX</name>
    <name evidence="7" type="ORF">RBATCC27255_01988</name>
</gene>
<dbReference type="GO" id="GO:0008360">
    <property type="term" value="P:regulation of cell shape"/>
    <property type="evidence" value="ECO:0007669"/>
    <property type="project" value="UniProtKB-KW"/>
</dbReference>
<dbReference type="PANTHER" id="PTHR36174:SF1">
    <property type="entry name" value="LIPID II:GLYCINE GLYCYLTRANSFERASE"/>
    <property type="match status" value="1"/>
</dbReference>
<evidence type="ECO:0000256" key="4">
    <source>
        <dbReference type="ARBA" id="ARBA00022984"/>
    </source>
</evidence>
<comment type="caution">
    <text evidence="7">The sequence shown here is derived from an EMBL/GenBank/DDBJ whole genome shotgun (WGS) entry which is preliminary data.</text>
</comment>
<dbReference type="Gene3D" id="3.40.630.30">
    <property type="match status" value="2"/>
</dbReference>
<comment type="similarity">
    <text evidence="1">Belongs to the FemABX family.</text>
</comment>
<dbReference type="InterPro" id="IPR016181">
    <property type="entry name" value="Acyl_CoA_acyltransferase"/>
</dbReference>
<evidence type="ECO:0000256" key="6">
    <source>
        <dbReference type="ARBA" id="ARBA00023316"/>
    </source>
</evidence>
<dbReference type="PANTHER" id="PTHR36174">
    <property type="entry name" value="LIPID II:GLYCINE GLYCYLTRANSFERASE"/>
    <property type="match status" value="1"/>
</dbReference>
<dbReference type="RefSeq" id="WP_101029883.1">
    <property type="nucleotide sequence ID" value="NZ_CABMMZ010000074.1"/>
</dbReference>
<evidence type="ECO:0000313" key="8">
    <source>
        <dbReference type="Proteomes" id="UP000233425"/>
    </source>
</evidence>
<keyword evidence="6" id="KW-0961">Cell wall biogenesis/degradation</keyword>
<dbReference type="SUPFAM" id="SSF55729">
    <property type="entry name" value="Acyl-CoA N-acyltransferases (Nat)"/>
    <property type="match status" value="2"/>
</dbReference>
<organism evidence="7 8">
    <name type="scientific">Ruminococcus bromii</name>
    <dbReference type="NCBI Taxonomy" id="40518"/>
    <lineage>
        <taxon>Bacteria</taxon>
        <taxon>Bacillati</taxon>
        <taxon>Bacillota</taxon>
        <taxon>Clostridia</taxon>
        <taxon>Eubacteriales</taxon>
        <taxon>Oscillospiraceae</taxon>
        <taxon>Ruminococcus</taxon>
    </lineage>
</organism>
<evidence type="ECO:0000313" key="7">
    <source>
        <dbReference type="EMBL" id="PKD26620.1"/>
    </source>
</evidence>
<evidence type="ECO:0000256" key="3">
    <source>
        <dbReference type="ARBA" id="ARBA00022960"/>
    </source>
</evidence>
<dbReference type="EMBL" id="NNSR01000074">
    <property type="protein sequence ID" value="PKD26620.1"/>
    <property type="molecule type" value="Genomic_DNA"/>
</dbReference>
<keyword evidence="2 7" id="KW-0808">Transferase</keyword>
<protein>
    <submittedName>
        <fullName evidence="7">Lipid II:glycine glycyltransferase</fullName>
        <ecNumber evidence="7">2.3.2.16</ecNumber>
    </submittedName>
</protein>
<keyword evidence="8" id="KW-1185">Reference proteome</keyword>
<keyword evidence="4" id="KW-0573">Peptidoglycan synthesis</keyword>
<dbReference type="AlphaFoldDB" id="A0A2N0UI10"/>
<keyword evidence="3" id="KW-0133">Cell shape</keyword>
<dbReference type="InterPro" id="IPR003447">
    <property type="entry name" value="FEMABX"/>
</dbReference>
<evidence type="ECO:0000256" key="1">
    <source>
        <dbReference type="ARBA" id="ARBA00009943"/>
    </source>
</evidence>
<dbReference type="Proteomes" id="UP000233425">
    <property type="component" value="Unassembled WGS sequence"/>
</dbReference>